<evidence type="ECO:0000256" key="1">
    <source>
        <dbReference type="ARBA" id="ARBA00009437"/>
    </source>
</evidence>
<keyword evidence="4" id="KW-0010">Activator</keyword>
<proteinExistence type="inferred from homology"/>
<dbReference type="Proteomes" id="UP001312908">
    <property type="component" value="Unassembled WGS sequence"/>
</dbReference>
<evidence type="ECO:0000259" key="6">
    <source>
        <dbReference type="PROSITE" id="PS50931"/>
    </source>
</evidence>
<dbReference type="PRINTS" id="PR00039">
    <property type="entry name" value="HTHLYSR"/>
</dbReference>
<dbReference type="PANTHER" id="PTHR30346:SF26">
    <property type="entry name" value="HYDROGEN PEROXIDE-INDUCIBLE GENES ACTIVATOR"/>
    <property type="match status" value="1"/>
</dbReference>
<dbReference type="SUPFAM" id="SSF53850">
    <property type="entry name" value="Periplasmic binding protein-like II"/>
    <property type="match status" value="1"/>
</dbReference>
<dbReference type="Pfam" id="PF00126">
    <property type="entry name" value="HTH_1"/>
    <property type="match status" value="1"/>
</dbReference>
<keyword evidence="3" id="KW-0238">DNA-binding</keyword>
<dbReference type="RefSeq" id="WP_394818578.1">
    <property type="nucleotide sequence ID" value="NZ_JAWJZY010000001.1"/>
</dbReference>
<dbReference type="PROSITE" id="PS50931">
    <property type="entry name" value="HTH_LYSR"/>
    <property type="match status" value="1"/>
</dbReference>
<keyword evidence="2" id="KW-0805">Transcription regulation</keyword>
<dbReference type="Gene3D" id="3.40.190.10">
    <property type="entry name" value="Periplasmic binding protein-like II"/>
    <property type="match status" value="2"/>
</dbReference>
<keyword evidence="8" id="KW-1185">Reference proteome</keyword>
<reference evidence="7 8" key="1">
    <citation type="submission" date="2023-10" db="EMBL/GenBank/DDBJ databases">
        <title>Sorlinia euscelidii gen. nov., sp. nov., an acetic acid bacteria isolated from the gut of Euscelidius variegatus emitter.</title>
        <authorList>
            <person name="Michoud G."/>
            <person name="Marasco R."/>
            <person name="Seferji K."/>
            <person name="Gonella E."/>
            <person name="Garuglieri E."/>
            <person name="Alma A."/>
            <person name="Mapelli F."/>
            <person name="Borin S."/>
            <person name="Daffonchio D."/>
            <person name="Crotti E."/>
        </authorList>
    </citation>
    <scope>NUCLEOTIDE SEQUENCE [LARGE SCALE GENOMIC DNA]</scope>
    <source>
        <strain evidence="7 8">EV16P</strain>
    </source>
</reference>
<organism evidence="7 8">
    <name type="scientific">Sorlinia euscelidii</name>
    <dbReference type="NCBI Taxonomy" id="3081148"/>
    <lineage>
        <taxon>Bacteria</taxon>
        <taxon>Pseudomonadati</taxon>
        <taxon>Pseudomonadota</taxon>
        <taxon>Alphaproteobacteria</taxon>
        <taxon>Acetobacterales</taxon>
        <taxon>Acetobacteraceae</taxon>
        <taxon>Sorlinia</taxon>
    </lineage>
</organism>
<name>A0ABU7TYP3_9PROT</name>
<evidence type="ECO:0000256" key="5">
    <source>
        <dbReference type="ARBA" id="ARBA00023163"/>
    </source>
</evidence>
<sequence>MTYMTLSGLSLRDIEYIVAVDDLRNFSRAAERCGVSQAGLSEQVRKLEAFLNVQLFERTRRHVAPTPDGARIIHSARHVVAAARAMVEMARSLDGPLEGILRIGVIATLGPYYVPRLIPLIRKKYPQLQLQLTEGLTDRLLEKLAQTELDIVLAALPCDQTNLQSLPLFHEPFEAVFPKNHPLARKQRIDINSLRGDDLLLLEDGHCLRDQALSLCHSSGGENRRLATSLEMLWHMIGAGEGYSLIPKLALQHRTEWEGLIACLPLSEGGRQIGMVWRASDPRQQAFMEFGAFLRQHIPEGCQKVA</sequence>
<evidence type="ECO:0000313" key="7">
    <source>
        <dbReference type="EMBL" id="MEE8657542.1"/>
    </source>
</evidence>
<dbReference type="SUPFAM" id="SSF46785">
    <property type="entry name" value="Winged helix' DNA-binding domain"/>
    <property type="match status" value="1"/>
</dbReference>
<dbReference type="InterPro" id="IPR036388">
    <property type="entry name" value="WH-like_DNA-bd_sf"/>
</dbReference>
<feature type="domain" description="HTH lysR-type" evidence="6">
    <location>
        <begin position="9"/>
        <end position="66"/>
    </location>
</feature>
<evidence type="ECO:0000256" key="4">
    <source>
        <dbReference type="ARBA" id="ARBA00023159"/>
    </source>
</evidence>
<dbReference type="Pfam" id="PF03466">
    <property type="entry name" value="LysR_substrate"/>
    <property type="match status" value="1"/>
</dbReference>
<dbReference type="InterPro" id="IPR005119">
    <property type="entry name" value="LysR_subst-bd"/>
</dbReference>
<evidence type="ECO:0000256" key="3">
    <source>
        <dbReference type="ARBA" id="ARBA00023125"/>
    </source>
</evidence>
<gene>
    <name evidence="7" type="ORF">DOFOFD_00705</name>
</gene>
<evidence type="ECO:0000313" key="8">
    <source>
        <dbReference type="Proteomes" id="UP001312908"/>
    </source>
</evidence>
<dbReference type="PANTHER" id="PTHR30346">
    <property type="entry name" value="TRANSCRIPTIONAL DUAL REGULATOR HCAR-RELATED"/>
    <property type="match status" value="1"/>
</dbReference>
<dbReference type="InterPro" id="IPR000847">
    <property type="entry name" value="LysR_HTH_N"/>
</dbReference>
<dbReference type="EMBL" id="JAWJZY010000001">
    <property type="protein sequence ID" value="MEE8657542.1"/>
    <property type="molecule type" value="Genomic_DNA"/>
</dbReference>
<dbReference type="Gene3D" id="1.10.10.10">
    <property type="entry name" value="Winged helix-like DNA-binding domain superfamily/Winged helix DNA-binding domain"/>
    <property type="match status" value="1"/>
</dbReference>
<evidence type="ECO:0000256" key="2">
    <source>
        <dbReference type="ARBA" id="ARBA00023015"/>
    </source>
</evidence>
<accession>A0ABU7TYP3</accession>
<dbReference type="CDD" id="cd08411">
    <property type="entry name" value="PBP2_OxyR"/>
    <property type="match status" value="1"/>
</dbReference>
<protein>
    <submittedName>
        <fullName evidence="7">Hydrogen peroxide-inducible activator protein</fullName>
    </submittedName>
</protein>
<comment type="similarity">
    <text evidence="1">Belongs to the LysR transcriptional regulatory family.</text>
</comment>
<dbReference type="InterPro" id="IPR036390">
    <property type="entry name" value="WH_DNA-bd_sf"/>
</dbReference>
<keyword evidence="5" id="KW-0804">Transcription</keyword>
<comment type="caution">
    <text evidence="7">The sequence shown here is derived from an EMBL/GenBank/DDBJ whole genome shotgun (WGS) entry which is preliminary data.</text>
</comment>